<evidence type="ECO:0000256" key="1">
    <source>
        <dbReference type="SAM" id="MobiDB-lite"/>
    </source>
</evidence>
<gene>
    <name evidence="2" type="ORF">ALT_0593</name>
</gene>
<dbReference type="AlphaFoldDB" id="A0AAN4T6X7"/>
<accession>A0AAN4T6X7</accession>
<evidence type="ECO:0000313" key="2">
    <source>
        <dbReference type="EMBL" id="GAQ03272.1"/>
    </source>
</evidence>
<reference evidence="2 3" key="1">
    <citation type="submission" date="2015-11" db="EMBL/GenBank/DDBJ databases">
        <title>Aspergillus lentulus strain IFM 54703T.</title>
        <authorList>
            <person name="Kusuya Y."/>
            <person name="Sakai K."/>
            <person name="Kamei K."/>
            <person name="Takahashi H."/>
            <person name="Yaguchi T."/>
        </authorList>
    </citation>
    <scope>NUCLEOTIDE SEQUENCE [LARGE SCALE GENOMIC DNA]</scope>
    <source>
        <strain evidence="2 3">IFM 54703</strain>
    </source>
</reference>
<dbReference type="EMBL" id="BCLY01000001">
    <property type="protein sequence ID" value="GAQ03272.1"/>
    <property type="molecule type" value="Genomic_DNA"/>
</dbReference>
<organism evidence="2 3">
    <name type="scientific">Aspergillus lentulus</name>
    <dbReference type="NCBI Taxonomy" id="293939"/>
    <lineage>
        <taxon>Eukaryota</taxon>
        <taxon>Fungi</taxon>
        <taxon>Dikarya</taxon>
        <taxon>Ascomycota</taxon>
        <taxon>Pezizomycotina</taxon>
        <taxon>Eurotiomycetes</taxon>
        <taxon>Eurotiomycetidae</taxon>
        <taxon>Eurotiales</taxon>
        <taxon>Aspergillaceae</taxon>
        <taxon>Aspergillus</taxon>
        <taxon>Aspergillus subgen. Fumigati</taxon>
    </lineage>
</organism>
<protein>
    <submittedName>
        <fullName evidence="2">Uncharacterized protein</fullName>
    </submittedName>
</protein>
<feature type="region of interest" description="Disordered" evidence="1">
    <location>
        <begin position="58"/>
        <end position="84"/>
    </location>
</feature>
<dbReference type="Proteomes" id="UP000051487">
    <property type="component" value="Unassembled WGS sequence"/>
</dbReference>
<proteinExistence type="predicted"/>
<feature type="compositionally biased region" description="Polar residues" evidence="1">
    <location>
        <begin position="61"/>
        <end position="74"/>
    </location>
</feature>
<sequence length="84" mass="9353">MAEIDNWTRDLLPYLRVAGLEFEELEQRAWVARLRQSNPDPAVNPPIKLVEFFVGNVPGEQGQSPRRGGSQNPIITDAGLENPA</sequence>
<name>A0AAN4T6X7_ASPLE</name>
<evidence type="ECO:0000313" key="3">
    <source>
        <dbReference type="Proteomes" id="UP000051487"/>
    </source>
</evidence>
<comment type="caution">
    <text evidence="2">The sequence shown here is derived from an EMBL/GenBank/DDBJ whole genome shotgun (WGS) entry which is preliminary data.</text>
</comment>